<dbReference type="CDD" id="cd01173">
    <property type="entry name" value="pyridoxal_pyridoxamine_kinase"/>
    <property type="match status" value="1"/>
</dbReference>
<keyword evidence="6" id="KW-0067">ATP-binding</keyword>
<dbReference type="InterPro" id="IPR029056">
    <property type="entry name" value="Ribokinase-like"/>
</dbReference>
<reference evidence="10" key="1">
    <citation type="journal article" date="2013" name="Genome Announc.">
        <title>Draft genome sequence of the grapevine dieback fungus Eutypa lata UCR-EL1.</title>
        <authorList>
            <person name="Blanco-Ulate B."/>
            <person name="Rolshausen P.E."/>
            <person name="Cantu D."/>
        </authorList>
    </citation>
    <scope>NUCLEOTIDE SEQUENCE [LARGE SCALE GENOMIC DNA]</scope>
    <source>
        <strain evidence="10">UCR-EL1</strain>
    </source>
</reference>
<evidence type="ECO:0000313" key="10">
    <source>
        <dbReference type="Proteomes" id="UP000012174"/>
    </source>
</evidence>
<feature type="compositionally biased region" description="Polar residues" evidence="7">
    <location>
        <begin position="216"/>
        <end position="226"/>
    </location>
</feature>
<dbReference type="Proteomes" id="UP000012174">
    <property type="component" value="Unassembled WGS sequence"/>
</dbReference>
<dbReference type="HOGENOM" id="CLU_046496_0_0_1"/>
<dbReference type="Pfam" id="PF08543">
    <property type="entry name" value="Phos_pyr_kin"/>
    <property type="match status" value="1"/>
</dbReference>
<evidence type="ECO:0000256" key="7">
    <source>
        <dbReference type="SAM" id="MobiDB-lite"/>
    </source>
</evidence>
<dbReference type="EC" id="2.7.1.35" evidence="2"/>
<feature type="region of interest" description="Disordered" evidence="7">
    <location>
        <begin position="201"/>
        <end position="228"/>
    </location>
</feature>
<dbReference type="GO" id="GO:0005524">
    <property type="term" value="F:ATP binding"/>
    <property type="evidence" value="ECO:0007669"/>
    <property type="project" value="UniProtKB-KW"/>
</dbReference>
<organism evidence="9 10">
    <name type="scientific">Eutypa lata (strain UCR-EL1)</name>
    <name type="common">Grapevine dieback disease fungus</name>
    <name type="synonym">Eutypa armeniacae</name>
    <dbReference type="NCBI Taxonomy" id="1287681"/>
    <lineage>
        <taxon>Eukaryota</taxon>
        <taxon>Fungi</taxon>
        <taxon>Dikarya</taxon>
        <taxon>Ascomycota</taxon>
        <taxon>Pezizomycotina</taxon>
        <taxon>Sordariomycetes</taxon>
        <taxon>Xylariomycetidae</taxon>
        <taxon>Xylariales</taxon>
        <taxon>Diatrypaceae</taxon>
        <taxon>Eutypa</taxon>
    </lineage>
</organism>
<dbReference type="PANTHER" id="PTHR10534:SF2">
    <property type="entry name" value="PYRIDOXAL KINASE"/>
    <property type="match status" value="1"/>
</dbReference>
<dbReference type="EMBL" id="KB705597">
    <property type="protein sequence ID" value="EMR71701.1"/>
    <property type="molecule type" value="Genomic_DNA"/>
</dbReference>
<evidence type="ECO:0000256" key="1">
    <source>
        <dbReference type="ARBA" id="ARBA00008805"/>
    </source>
</evidence>
<accession>M7TP75</accession>
<feature type="compositionally biased region" description="Low complexity" evidence="7">
    <location>
        <begin position="276"/>
        <end position="297"/>
    </location>
</feature>
<dbReference type="InterPro" id="IPR013749">
    <property type="entry name" value="PM/HMP-P_kinase-1"/>
</dbReference>
<dbReference type="OMA" id="WEGLKQS"/>
<evidence type="ECO:0000259" key="8">
    <source>
        <dbReference type="Pfam" id="PF08543"/>
    </source>
</evidence>
<dbReference type="STRING" id="1287681.M7TP75"/>
<keyword evidence="3" id="KW-0808">Transferase</keyword>
<dbReference type="PANTHER" id="PTHR10534">
    <property type="entry name" value="PYRIDOXAL KINASE"/>
    <property type="match status" value="1"/>
</dbReference>
<protein>
    <recommendedName>
        <fullName evidence="2">pyridoxal kinase</fullName>
        <ecNumber evidence="2">2.7.1.35</ecNumber>
    </recommendedName>
</protein>
<keyword evidence="10" id="KW-1185">Reference proteome</keyword>
<feature type="domain" description="Pyridoxamine kinase/Phosphomethylpyrimidine kinase" evidence="8">
    <location>
        <begin position="102"/>
        <end position="192"/>
    </location>
</feature>
<dbReference type="NCBIfam" id="TIGR00687">
    <property type="entry name" value="pyridox_kin"/>
    <property type="match status" value="1"/>
</dbReference>
<evidence type="ECO:0000256" key="3">
    <source>
        <dbReference type="ARBA" id="ARBA00022679"/>
    </source>
</evidence>
<dbReference type="AlphaFoldDB" id="M7TP75"/>
<feature type="region of interest" description="Disordered" evidence="7">
    <location>
        <begin position="265"/>
        <end position="303"/>
    </location>
</feature>
<proteinExistence type="inferred from homology"/>
<keyword evidence="4" id="KW-0547">Nucleotide-binding</keyword>
<dbReference type="GO" id="GO:0005829">
    <property type="term" value="C:cytosol"/>
    <property type="evidence" value="ECO:0007669"/>
    <property type="project" value="TreeGrafter"/>
</dbReference>
<gene>
    <name evidence="9" type="ORF">UCREL1_1255</name>
</gene>
<dbReference type="InterPro" id="IPR004625">
    <property type="entry name" value="PyrdxlKinase"/>
</dbReference>
<dbReference type="GO" id="GO:0008478">
    <property type="term" value="F:pyridoxal kinase activity"/>
    <property type="evidence" value="ECO:0007669"/>
    <property type="project" value="UniProtKB-EC"/>
</dbReference>
<evidence type="ECO:0000256" key="2">
    <source>
        <dbReference type="ARBA" id="ARBA00012104"/>
    </source>
</evidence>
<dbReference type="KEGG" id="ela:UCREL1_1255"/>
<keyword evidence="5 9" id="KW-0418">Kinase</keyword>
<evidence type="ECO:0000256" key="4">
    <source>
        <dbReference type="ARBA" id="ARBA00022741"/>
    </source>
</evidence>
<comment type="similarity">
    <text evidence="1">Belongs to the pyridoxine kinase family.</text>
</comment>
<sequence length="392" mass="42581">MDAEPPVPETSVLAVASHVVSGNVGNKIAVFVLQSMGCDVSALNTVQFSNHTGYKQWKGTRVSAQEITDLWEGLKQSYLDKFDMMLSGYVPGAEAVEAVGNVAKELKEKAKAKPGSFFWVLDPVMGDNGKLYVAEDVVPAYRGLISYADLILPNQFEAELLSEVKIHDQASLHRAIEVLHRKYGVPHVVITSLPLPLSYPSTLSPEPEQSHPPPTRTMSVVGSTMTSDRRPRPFRILFSVFDCYFSGTGDMFAALMVTRMREAVHNASSPSPSPSPSSSSTSTSGPSGSNGPEGSRSWLSPDDVEPLDLPLARAAEKVLASMHEVLERTCKGMSAELRDAVRALDHKGVGSADDLDPKTAHLLRSRAAELKLSRNLACLRNPRIAYHAEKMI</sequence>
<dbReference type="SUPFAM" id="SSF53613">
    <property type="entry name" value="Ribokinase-like"/>
    <property type="match status" value="1"/>
</dbReference>
<dbReference type="Gene3D" id="3.40.1190.20">
    <property type="match status" value="1"/>
</dbReference>
<dbReference type="GO" id="GO:0009443">
    <property type="term" value="P:pyridoxal 5'-phosphate salvage"/>
    <property type="evidence" value="ECO:0007669"/>
    <property type="project" value="InterPro"/>
</dbReference>
<dbReference type="OrthoDB" id="2104723at2759"/>
<evidence type="ECO:0000256" key="6">
    <source>
        <dbReference type="ARBA" id="ARBA00022840"/>
    </source>
</evidence>
<dbReference type="eggNOG" id="KOG2599">
    <property type="taxonomic scope" value="Eukaryota"/>
</dbReference>
<evidence type="ECO:0000256" key="5">
    <source>
        <dbReference type="ARBA" id="ARBA00022777"/>
    </source>
</evidence>
<name>M7TP75_EUTLA</name>
<evidence type="ECO:0000313" key="9">
    <source>
        <dbReference type="EMBL" id="EMR71701.1"/>
    </source>
</evidence>